<evidence type="ECO:0000256" key="2">
    <source>
        <dbReference type="ARBA" id="ARBA00022730"/>
    </source>
</evidence>
<evidence type="ECO:0000256" key="1">
    <source>
        <dbReference type="ARBA" id="ARBA00006540"/>
    </source>
</evidence>
<dbReference type="InterPro" id="IPR000597">
    <property type="entry name" value="Ribosomal_uL3"/>
</dbReference>
<evidence type="ECO:0000313" key="11">
    <source>
        <dbReference type="EMBL" id="QDU58231.1"/>
    </source>
</evidence>
<dbReference type="GO" id="GO:0022625">
    <property type="term" value="C:cytosolic large ribosomal subunit"/>
    <property type="evidence" value="ECO:0007669"/>
    <property type="project" value="TreeGrafter"/>
</dbReference>
<organism evidence="11 12">
    <name type="scientific">Aeoliella mucimassa</name>
    <dbReference type="NCBI Taxonomy" id="2527972"/>
    <lineage>
        <taxon>Bacteria</taxon>
        <taxon>Pseudomonadati</taxon>
        <taxon>Planctomycetota</taxon>
        <taxon>Planctomycetia</taxon>
        <taxon>Pirellulales</taxon>
        <taxon>Lacipirellulaceae</taxon>
        <taxon>Aeoliella</taxon>
    </lineage>
</organism>
<sequence length="233" mass="24852">MSASNPVVGILGRKVGMTQVYDDSGVVVPVTVVQAGPCDVLQVRTQDKDGYEAVQIGYLDKPRRLASRSERGHVAKLDSKRSKARTAAGVEAAPKASCEPKRFVREIRGGAGDLAPGSKVTVDAFAEIKSVDIIATSKGRGFSGAMKRHNFSGQRATHGVKKCHRHLGGTGCSAYPSRLFKGIRMPGQYGNARTTVRNQKIVRVDADNNLLLVRGSVPGPNGGFVVVKQTNKL</sequence>
<evidence type="ECO:0000313" key="12">
    <source>
        <dbReference type="Proteomes" id="UP000315750"/>
    </source>
</evidence>
<dbReference type="FunFam" id="2.40.30.10:FF:000004">
    <property type="entry name" value="50S ribosomal protein L3"/>
    <property type="match status" value="1"/>
</dbReference>
<dbReference type="Pfam" id="PF00297">
    <property type="entry name" value="Ribosomal_L3"/>
    <property type="match status" value="1"/>
</dbReference>
<dbReference type="GO" id="GO:0006412">
    <property type="term" value="P:translation"/>
    <property type="evidence" value="ECO:0007669"/>
    <property type="project" value="UniProtKB-UniRule"/>
</dbReference>
<feature type="region of interest" description="Disordered" evidence="10">
    <location>
        <begin position="65"/>
        <end position="92"/>
    </location>
</feature>
<dbReference type="PANTHER" id="PTHR11229:SF16">
    <property type="entry name" value="LARGE RIBOSOMAL SUBUNIT PROTEIN UL3C"/>
    <property type="match status" value="1"/>
</dbReference>
<keyword evidence="2 7" id="KW-0699">rRNA-binding</keyword>
<dbReference type="InterPro" id="IPR009000">
    <property type="entry name" value="Transl_B-barrel_sf"/>
</dbReference>
<accession>A0A518AU32</accession>
<feature type="compositionally biased region" description="Basic and acidic residues" evidence="10">
    <location>
        <begin position="65"/>
        <end position="81"/>
    </location>
</feature>
<evidence type="ECO:0000256" key="6">
    <source>
        <dbReference type="ARBA" id="ARBA00035243"/>
    </source>
</evidence>
<dbReference type="Gene3D" id="2.40.30.10">
    <property type="entry name" value="Translation factors"/>
    <property type="match status" value="1"/>
</dbReference>
<protein>
    <recommendedName>
        <fullName evidence="6 7">Large ribosomal subunit protein uL3</fullName>
    </recommendedName>
</protein>
<comment type="function">
    <text evidence="7 9">One of the primary rRNA binding proteins, it binds directly near the 3'-end of the 23S rRNA, where it nucleates assembly of the 50S subunit.</text>
</comment>
<name>A0A518AU32_9BACT</name>
<dbReference type="InterPro" id="IPR019926">
    <property type="entry name" value="Ribosomal_uL3_CS"/>
</dbReference>
<evidence type="ECO:0000256" key="7">
    <source>
        <dbReference type="HAMAP-Rule" id="MF_01325"/>
    </source>
</evidence>
<proteinExistence type="inferred from homology"/>
<evidence type="ECO:0000256" key="4">
    <source>
        <dbReference type="ARBA" id="ARBA00022980"/>
    </source>
</evidence>
<keyword evidence="12" id="KW-1185">Reference proteome</keyword>
<dbReference type="NCBIfam" id="TIGR03625">
    <property type="entry name" value="L3_bact"/>
    <property type="match status" value="1"/>
</dbReference>
<dbReference type="PANTHER" id="PTHR11229">
    <property type="entry name" value="50S RIBOSOMAL PROTEIN L3"/>
    <property type="match status" value="1"/>
</dbReference>
<keyword evidence="4 7" id="KW-0689">Ribosomal protein</keyword>
<keyword evidence="3 7" id="KW-0694">RNA-binding</keyword>
<dbReference type="Proteomes" id="UP000315750">
    <property type="component" value="Chromosome"/>
</dbReference>
<dbReference type="GO" id="GO:0019843">
    <property type="term" value="F:rRNA binding"/>
    <property type="evidence" value="ECO:0007669"/>
    <property type="project" value="UniProtKB-UniRule"/>
</dbReference>
<dbReference type="EMBL" id="CP036278">
    <property type="protein sequence ID" value="QDU58231.1"/>
    <property type="molecule type" value="Genomic_DNA"/>
</dbReference>
<dbReference type="SUPFAM" id="SSF50447">
    <property type="entry name" value="Translation proteins"/>
    <property type="match status" value="1"/>
</dbReference>
<reference evidence="11 12" key="1">
    <citation type="submission" date="2019-02" db="EMBL/GenBank/DDBJ databases">
        <title>Deep-cultivation of Planctomycetes and their phenomic and genomic characterization uncovers novel biology.</title>
        <authorList>
            <person name="Wiegand S."/>
            <person name="Jogler M."/>
            <person name="Boedeker C."/>
            <person name="Pinto D."/>
            <person name="Vollmers J."/>
            <person name="Rivas-Marin E."/>
            <person name="Kohn T."/>
            <person name="Peeters S.H."/>
            <person name="Heuer A."/>
            <person name="Rast P."/>
            <person name="Oberbeckmann S."/>
            <person name="Bunk B."/>
            <person name="Jeske O."/>
            <person name="Meyerdierks A."/>
            <person name="Storesund J.E."/>
            <person name="Kallscheuer N."/>
            <person name="Luecker S."/>
            <person name="Lage O.M."/>
            <person name="Pohl T."/>
            <person name="Merkel B.J."/>
            <person name="Hornburger P."/>
            <person name="Mueller R.-W."/>
            <person name="Bruemmer F."/>
            <person name="Labrenz M."/>
            <person name="Spormann A.M."/>
            <person name="Op den Camp H."/>
            <person name="Overmann J."/>
            <person name="Amann R."/>
            <person name="Jetten M.S.M."/>
            <person name="Mascher T."/>
            <person name="Medema M.H."/>
            <person name="Devos D.P."/>
            <person name="Kaster A.-K."/>
            <person name="Ovreas L."/>
            <person name="Rohde M."/>
            <person name="Galperin M.Y."/>
            <person name="Jogler C."/>
        </authorList>
    </citation>
    <scope>NUCLEOTIDE SEQUENCE [LARGE SCALE GENOMIC DNA]</scope>
    <source>
        <strain evidence="11 12">Pan181</strain>
    </source>
</reference>
<gene>
    <name evidence="7 11" type="primary">rplC</name>
    <name evidence="11" type="ORF">Pan181_44640</name>
</gene>
<evidence type="ECO:0000256" key="8">
    <source>
        <dbReference type="RuleBase" id="RU003905"/>
    </source>
</evidence>
<dbReference type="HAMAP" id="MF_01325_B">
    <property type="entry name" value="Ribosomal_uL3_B"/>
    <property type="match status" value="1"/>
</dbReference>
<comment type="similarity">
    <text evidence="1 7 8">Belongs to the universal ribosomal protein uL3 family.</text>
</comment>
<dbReference type="InterPro" id="IPR019927">
    <property type="entry name" value="Ribosomal_uL3_bac/org-type"/>
</dbReference>
<evidence type="ECO:0000256" key="9">
    <source>
        <dbReference type="RuleBase" id="RU003906"/>
    </source>
</evidence>
<dbReference type="KEGG" id="amuc:Pan181_44640"/>
<dbReference type="PROSITE" id="PS00474">
    <property type="entry name" value="RIBOSOMAL_L3"/>
    <property type="match status" value="1"/>
</dbReference>
<evidence type="ECO:0000256" key="10">
    <source>
        <dbReference type="SAM" id="MobiDB-lite"/>
    </source>
</evidence>
<evidence type="ECO:0000256" key="5">
    <source>
        <dbReference type="ARBA" id="ARBA00023274"/>
    </source>
</evidence>
<dbReference type="GO" id="GO:0003735">
    <property type="term" value="F:structural constituent of ribosome"/>
    <property type="evidence" value="ECO:0007669"/>
    <property type="project" value="UniProtKB-UniRule"/>
</dbReference>
<comment type="subunit">
    <text evidence="7 9">Part of the 50S ribosomal subunit. Forms a cluster with proteins L14 and L19.</text>
</comment>
<keyword evidence="5 7" id="KW-0687">Ribonucleoprotein</keyword>
<dbReference type="Gene3D" id="3.30.160.810">
    <property type="match status" value="1"/>
</dbReference>
<dbReference type="AlphaFoldDB" id="A0A518AU32"/>
<evidence type="ECO:0000256" key="3">
    <source>
        <dbReference type="ARBA" id="ARBA00022884"/>
    </source>
</evidence>